<dbReference type="GO" id="GO:0005737">
    <property type="term" value="C:cytoplasm"/>
    <property type="evidence" value="ECO:0007669"/>
    <property type="project" value="TreeGrafter"/>
</dbReference>
<dbReference type="InterPro" id="IPR051316">
    <property type="entry name" value="Zinc-reg_GTPase_activator"/>
</dbReference>
<dbReference type="Gene3D" id="2.30.30.1020">
    <property type="entry name" value="CCR4-NOT complex subunit 2/3/5, C-terminal domain"/>
    <property type="match status" value="1"/>
</dbReference>
<sequence>MDWDDDAPPELVPTGTQLEPEEKPVKVPITLITGYLGAGKTTLLNYILTAEHGKKVAVIMNALDIEKSLTINKDGESVEEWMDVGNGCICCSVKDTGVNAIESLMEKKGKFDYILLETTGLADPGNIAPMFWMDDGLGSTIYLDGIVTLVDAKNILRSLDDPAGKVEGHDESDDAHGPVMTTAHVQISHADVIVINKSDLVSEEELQAVKDRIESINGLAKIFVTSRSVVPKLEGFLLDLHAYDRVEELDRPGLGHSHLDKTISTISIPLPELAEKQQWALDAWLRSVLWENVLPGHKPTDGPAYDIHRLKGRFFGGDGREKIIQGTLRGMPGGFGGQQQQQQQQSGRAVSNRLPNGKIGPVGNAAGWGFGAMPMGGSASVPPGAARQIGGNVSFAQSLTGSQPATPLDLSEFPSLSNTSQLNSASQSSMWSAQGPRNLGGALHRGGGTPVSSQQNQQDDPFASRLSSAQGSFRFGNQGSAPQAAQGQSGVADEFPPLNRSANGEIGAQDRGANLMTSLGFGAQGSASGSGSAMHANRAGNGLLSALSATSRAADVRSPTAITRPQDPRSPVEDEPRQKPPGYRDDSADSAGGRNPLGAIGNDPPTGKGKEEEKAPASQVQDPLDGMTPIDKWGLKGLRTLMNNFPDYNALTCGLDPATLGVDMRSADMLSTKVYSLFDDIAPRSPVPKFRLPDCYQVKNVQPIEAKISSFNEETLMWIFYSCPRDIKQQMAAIELNNRNWRWHKKMQMWLTKDDVMVPQSLGPTHERGYYVVWDTANWRKERRELMLHYADLDTTPTPQLPSIAA</sequence>
<feature type="region of interest" description="Disordered" evidence="1">
    <location>
        <begin position="550"/>
        <end position="628"/>
    </location>
</feature>
<name>A0AAN6PDS4_9PEZI</name>
<evidence type="ECO:0000259" key="3">
    <source>
        <dbReference type="Pfam" id="PF04153"/>
    </source>
</evidence>
<feature type="compositionally biased region" description="Low complexity" evidence="1">
    <location>
        <begin position="338"/>
        <end position="347"/>
    </location>
</feature>
<feature type="compositionally biased region" description="Polar residues" evidence="1">
    <location>
        <begin position="414"/>
        <end position="432"/>
    </location>
</feature>
<dbReference type="AlphaFoldDB" id="A0AAN6PDS4"/>
<reference evidence="5" key="1">
    <citation type="journal article" date="2023" name="Mol. Phylogenet. Evol.">
        <title>Genome-scale phylogeny and comparative genomics of the fungal order Sordariales.</title>
        <authorList>
            <person name="Hensen N."/>
            <person name="Bonometti L."/>
            <person name="Westerberg I."/>
            <person name="Brannstrom I.O."/>
            <person name="Guillou S."/>
            <person name="Cros-Aarteil S."/>
            <person name="Calhoun S."/>
            <person name="Haridas S."/>
            <person name="Kuo A."/>
            <person name="Mondo S."/>
            <person name="Pangilinan J."/>
            <person name="Riley R."/>
            <person name="LaButti K."/>
            <person name="Andreopoulos B."/>
            <person name="Lipzen A."/>
            <person name="Chen C."/>
            <person name="Yan M."/>
            <person name="Daum C."/>
            <person name="Ng V."/>
            <person name="Clum A."/>
            <person name="Steindorff A."/>
            <person name="Ohm R.A."/>
            <person name="Martin F."/>
            <person name="Silar P."/>
            <person name="Natvig D.O."/>
            <person name="Lalanne C."/>
            <person name="Gautier V."/>
            <person name="Ament-Velasquez S.L."/>
            <person name="Kruys A."/>
            <person name="Hutchinson M.I."/>
            <person name="Powell A.J."/>
            <person name="Barry K."/>
            <person name="Miller A.N."/>
            <person name="Grigoriev I.V."/>
            <person name="Debuchy R."/>
            <person name="Gladieux P."/>
            <person name="Hiltunen Thoren M."/>
            <person name="Johannesson H."/>
        </authorList>
    </citation>
    <scope>NUCLEOTIDE SEQUENCE [LARGE SCALE GENOMIC DNA]</scope>
    <source>
        <strain evidence="5">CBS 284.82</strain>
    </source>
</reference>
<dbReference type="Pfam" id="PF02492">
    <property type="entry name" value="cobW"/>
    <property type="match status" value="1"/>
</dbReference>
<dbReference type="InterPro" id="IPR003495">
    <property type="entry name" value="CobW/HypB/UreG_nucleotide-bd"/>
</dbReference>
<dbReference type="Gene3D" id="3.40.50.300">
    <property type="entry name" value="P-loop containing nucleotide triphosphate hydrolases"/>
    <property type="match status" value="1"/>
</dbReference>
<dbReference type="PANTHER" id="PTHR13748">
    <property type="entry name" value="COBW-RELATED"/>
    <property type="match status" value="1"/>
</dbReference>
<dbReference type="CDD" id="cd03112">
    <property type="entry name" value="CobW-like"/>
    <property type="match status" value="1"/>
</dbReference>
<feature type="region of interest" description="Disordered" evidence="1">
    <location>
        <begin position="331"/>
        <end position="355"/>
    </location>
</feature>
<dbReference type="GO" id="GO:0000289">
    <property type="term" value="P:nuclear-transcribed mRNA poly(A) tail shortening"/>
    <property type="evidence" value="ECO:0007669"/>
    <property type="project" value="UniProtKB-ARBA"/>
</dbReference>
<evidence type="ECO:0000256" key="1">
    <source>
        <dbReference type="SAM" id="MobiDB-lite"/>
    </source>
</evidence>
<feature type="compositionally biased region" description="Basic and acidic residues" evidence="1">
    <location>
        <begin position="566"/>
        <end position="587"/>
    </location>
</feature>
<dbReference type="InterPro" id="IPR007282">
    <property type="entry name" value="NOT2/3/5_C"/>
</dbReference>
<dbReference type="GO" id="GO:0006355">
    <property type="term" value="P:regulation of DNA-templated transcription"/>
    <property type="evidence" value="ECO:0007669"/>
    <property type="project" value="InterPro"/>
</dbReference>
<accession>A0AAN6PDS4</accession>
<dbReference type="GO" id="GO:0030015">
    <property type="term" value="C:CCR4-NOT core complex"/>
    <property type="evidence" value="ECO:0007669"/>
    <property type="project" value="UniProtKB-ARBA"/>
</dbReference>
<comment type="caution">
    <text evidence="4">The sequence shown here is derived from an EMBL/GenBank/DDBJ whole genome shotgun (WGS) entry which is preliminary data.</text>
</comment>
<gene>
    <name evidence="4" type="ORF">C8A01DRAFT_47432</name>
</gene>
<feature type="compositionally biased region" description="Polar residues" evidence="1">
    <location>
        <begin position="450"/>
        <end position="471"/>
    </location>
</feature>
<dbReference type="Pfam" id="PF04153">
    <property type="entry name" value="NOT2_3_5_C"/>
    <property type="match status" value="1"/>
</dbReference>
<feature type="compositionally biased region" description="Low complexity" evidence="1">
    <location>
        <begin position="476"/>
        <end position="492"/>
    </location>
</feature>
<feature type="domain" description="CobW/HypB/UreG nucleotide-binding" evidence="2">
    <location>
        <begin position="28"/>
        <end position="223"/>
    </location>
</feature>
<dbReference type="PANTHER" id="PTHR13748:SF31">
    <property type="entry name" value="ZINC-REGULATED GTPASE METALLOPROTEIN ACTIVATOR 1A-RELATED"/>
    <property type="match status" value="1"/>
</dbReference>
<evidence type="ECO:0000313" key="5">
    <source>
        <dbReference type="Proteomes" id="UP001303115"/>
    </source>
</evidence>
<dbReference type="Proteomes" id="UP001303115">
    <property type="component" value="Unassembled WGS sequence"/>
</dbReference>
<evidence type="ECO:0000313" key="4">
    <source>
        <dbReference type="EMBL" id="KAK4039041.1"/>
    </source>
</evidence>
<keyword evidence="5" id="KW-1185">Reference proteome</keyword>
<organism evidence="4 5">
    <name type="scientific">Parachaetomium inaequale</name>
    <dbReference type="NCBI Taxonomy" id="2588326"/>
    <lineage>
        <taxon>Eukaryota</taxon>
        <taxon>Fungi</taxon>
        <taxon>Dikarya</taxon>
        <taxon>Ascomycota</taxon>
        <taxon>Pezizomycotina</taxon>
        <taxon>Sordariomycetes</taxon>
        <taxon>Sordariomycetidae</taxon>
        <taxon>Sordariales</taxon>
        <taxon>Chaetomiaceae</taxon>
        <taxon>Parachaetomium</taxon>
    </lineage>
</organism>
<dbReference type="InterPro" id="IPR027417">
    <property type="entry name" value="P-loop_NTPase"/>
</dbReference>
<protein>
    <submittedName>
        <fullName evidence="4">CobW/HypB/UreG, nucleotide-binding domain-containing protein</fullName>
    </submittedName>
</protein>
<evidence type="ECO:0000259" key="2">
    <source>
        <dbReference type="Pfam" id="PF02492"/>
    </source>
</evidence>
<dbReference type="EMBL" id="MU854412">
    <property type="protein sequence ID" value="KAK4039041.1"/>
    <property type="molecule type" value="Genomic_DNA"/>
</dbReference>
<feature type="region of interest" description="Disordered" evidence="1">
    <location>
        <begin position="397"/>
        <end position="506"/>
    </location>
</feature>
<dbReference type="InterPro" id="IPR038635">
    <property type="entry name" value="CCR4-NOT_su2/3/5_C_sf"/>
</dbReference>
<feature type="domain" description="NOT2/NOT3/NOT5 C-terminal" evidence="3">
    <location>
        <begin position="678"/>
        <end position="793"/>
    </location>
</feature>
<dbReference type="SUPFAM" id="SSF52540">
    <property type="entry name" value="P-loop containing nucleoside triphosphate hydrolases"/>
    <property type="match status" value="1"/>
</dbReference>
<proteinExistence type="predicted"/>